<protein>
    <submittedName>
        <fullName evidence="5">GTPase IMAP family member 1-like protein</fullName>
    </submittedName>
</protein>
<dbReference type="EMBL" id="BRZM01000081">
    <property type="protein sequence ID" value="GLD65570.1"/>
    <property type="molecule type" value="Genomic_DNA"/>
</dbReference>
<dbReference type="PROSITE" id="PS51720">
    <property type="entry name" value="G_AIG1"/>
    <property type="match status" value="1"/>
</dbReference>
<dbReference type="InterPro" id="IPR006703">
    <property type="entry name" value="G_AIG1"/>
</dbReference>
<keyword evidence="2" id="KW-0547">Nucleotide-binding</keyword>
<evidence type="ECO:0000256" key="1">
    <source>
        <dbReference type="ARBA" id="ARBA00008535"/>
    </source>
</evidence>
<dbReference type="GO" id="GO:0005525">
    <property type="term" value="F:GTP binding"/>
    <property type="evidence" value="ECO:0007669"/>
    <property type="project" value="UniProtKB-KW"/>
</dbReference>
<comment type="similarity">
    <text evidence="1">Belongs to the TRAFAC class TrmE-Era-EngA-EngB-Septin-like GTPase superfamily. AIG1/Toc34/Toc159-like paraseptin GTPase family. IAN subfamily.</text>
</comment>
<dbReference type="Pfam" id="PF04548">
    <property type="entry name" value="AIG1"/>
    <property type="match status" value="1"/>
</dbReference>
<keyword evidence="6" id="KW-1185">Reference proteome</keyword>
<proteinExistence type="inferred from homology"/>
<feature type="domain" description="AIG1-type G" evidence="4">
    <location>
        <begin position="1"/>
        <end position="179"/>
    </location>
</feature>
<comment type="caution">
    <text evidence="5">The sequence shown here is derived from an EMBL/GenBank/DDBJ whole genome shotgun (WGS) entry which is preliminary data.</text>
</comment>
<gene>
    <name evidence="5" type="ORF">AKAME5_001702700</name>
</gene>
<dbReference type="AlphaFoldDB" id="A0AAD3N5W6"/>
<organism evidence="5 6">
    <name type="scientific">Lates japonicus</name>
    <name type="common">Japanese lates</name>
    <dbReference type="NCBI Taxonomy" id="270547"/>
    <lineage>
        <taxon>Eukaryota</taxon>
        <taxon>Metazoa</taxon>
        <taxon>Chordata</taxon>
        <taxon>Craniata</taxon>
        <taxon>Vertebrata</taxon>
        <taxon>Euteleostomi</taxon>
        <taxon>Actinopterygii</taxon>
        <taxon>Neopterygii</taxon>
        <taxon>Teleostei</taxon>
        <taxon>Neoteleostei</taxon>
        <taxon>Acanthomorphata</taxon>
        <taxon>Carangaria</taxon>
        <taxon>Carangaria incertae sedis</taxon>
        <taxon>Centropomidae</taxon>
        <taxon>Lates</taxon>
    </lineage>
</organism>
<name>A0AAD3N5W6_LATJO</name>
<keyword evidence="3" id="KW-0342">GTP-binding</keyword>
<evidence type="ECO:0000313" key="6">
    <source>
        <dbReference type="Proteomes" id="UP001279410"/>
    </source>
</evidence>
<sequence length="216" mass="24482">MVLGSREFESNCDFDGVRKRHECRSAEVEGGRITVVDSAGFTTEELNPDQLIHEIRVLIQLADPGPHVFVFVVKVGRLSRGDSHLLRLLSSLCDGELSEYSMVLFTHGDTLRDQSLHQKIQSSSCVSDLVSGCGGRYCVFDNTQTENRVQVRKFMKLIDEIIRDNEGRHFSSDTFNTSENFDGEDTKLRTTLWNRLQISVCGCFCHHVIPDRQEVL</sequence>
<dbReference type="PANTHER" id="PTHR10903">
    <property type="entry name" value="GTPASE, IMAP FAMILY MEMBER-RELATED"/>
    <property type="match status" value="1"/>
</dbReference>
<dbReference type="SUPFAM" id="SSF52540">
    <property type="entry name" value="P-loop containing nucleoside triphosphate hydrolases"/>
    <property type="match status" value="1"/>
</dbReference>
<dbReference type="Gene3D" id="3.40.50.300">
    <property type="entry name" value="P-loop containing nucleotide triphosphate hydrolases"/>
    <property type="match status" value="1"/>
</dbReference>
<dbReference type="Proteomes" id="UP001279410">
    <property type="component" value="Unassembled WGS sequence"/>
</dbReference>
<evidence type="ECO:0000256" key="2">
    <source>
        <dbReference type="ARBA" id="ARBA00022741"/>
    </source>
</evidence>
<dbReference type="InterPro" id="IPR027417">
    <property type="entry name" value="P-loop_NTPase"/>
</dbReference>
<reference evidence="5" key="1">
    <citation type="submission" date="2022-08" db="EMBL/GenBank/DDBJ databases">
        <title>Genome sequencing of akame (Lates japonicus).</title>
        <authorList>
            <person name="Hashiguchi Y."/>
            <person name="Takahashi H."/>
        </authorList>
    </citation>
    <scope>NUCLEOTIDE SEQUENCE</scope>
    <source>
        <strain evidence="5">Kochi</strain>
    </source>
</reference>
<evidence type="ECO:0000259" key="4">
    <source>
        <dbReference type="PROSITE" id="PS51720"/>
    </source>
</evidence>
<accession>A0AAD3N5W6</accession>
<dbReference type="PANTHER" id="PTHR10903:SF184">
    <property type="entry name" value="GTP-BINDING PROTEIN A"/>
    <property type="match status" value="1"/>
</dbReference>
<evidence type="ECO:0000313" key="5">
    <source>
        <dbReference type="EMBL" id="GLD65570.1"/>
    </source>
</evidence>
<evidence type="ECO:0000256" key="3">
    <source>
        <dbReference type="ARBA" id="ARBA00023134"/>
    </source>
</evidence>
<dbReference type="InterPro" id="IPR045058">
    <property type="entry name" value="GIMA/IAN/Toc"/>
</dbReference>